<proteinExistence type="predicted"/>
<dbReference type="Pfam" id="PF00355">
    <property type="entry name" value="Rieske"/>
    <property type="match status" value="1"/>
</dbReference>
<dbReference type="Gene3D" id="3.90.380.10">
    <property type="entry name" value="Naphthalene 1,2-dioxygenase Alpha Subunit, Chain A, domain 1"/>
    <property type="match status" value="1"/>
</dbReference>
<comment type="caution">
    <text evidence="7">The sequence shown here is derived from an EMBL/GenBank/DDBJ whole genome shotgun (WGS) entry which is preliminary data.</text>
</comment>
<keyword evidence="1" id="KW-0001">2Fe-2S</keyword>
<reference evidence="8" key="1">
    <citation type="journal article" date="2019" name="Int. J. Syst. Evol. Microbiol.">
        <title>The Global Catalogue of Microorganisms (GCM) 10K type strain sequencing project: providing services to taxonomists for standard genome sequencing and annotation.</title>
        <authorList>
            <consortium name="The Broad Institute Genomics Platform"/>
            <consortium name="The Broad Institute Genome Sequencing Center for Infectious Disease"/>
            <person name="Wu L."/>
            <person name="Ma J."/>
        </authorList>
    </citation>
    <scope>NUCLEOTIDE SEQUENCE [LARGE SCALE GENOMIC DNA]</scope>
    <source>
        <strain evidence="8">KCTC 42182</strain>
    </source>
</reference>
<gene>
    <name evidence="7" type="ORF">ACFOOQ_01955</name>
</gene>
<dbReference type="InterPro" id="IPR015881">
    <property type="entry name" value="ARHD_Rieske_2Fe_2S"/>
</dbReference>
<evidence type="ECO:0000313" key="8">
    <source>
        <dbReference type="Proteomes" id="UP001595711"/>
    </source>
</evidence>
<evidence type="ECO:0000259" key="6">
    <source>
        <dbReference type="PROSITE" id="PS51296"/>
    </source>
</evidence>
<keyword evidence="5" id="KW-0411">Iron-sulfur</keyword>
<dbReference type="SUPFAM" id="SSF50022">
    <property type="entry name" value="ISP domain"/>
    <property type="match status" value="1"/>
</dbReference>
<dbReference type="EMBL" id="JBHRYJ010000001">
    <property type="protein sequence ID" value="MFC3674287.1"/>
    <property type="molecule type" value="Genomic_DNA"/>
</dbReference>
<dbReference type="RefSeq" id="WP_379720979.1">
    <property type="nucleotide sequence ID" value="NZ_JBHRYJ010000001.1"/>
</dbReference>
<keyword evidence="8" id="KW-1185">Reference proteome</keyword>
<protein>
    <submittedName>
        <fullName evidence="7">Rieske 2Fe-2S domain-containing protein</fullName>
    </submittedName>
</protein>
<dbReference type="PANTHER" id="PTHR21266:SF59">
    <property type="entry name" value="BLR4922 PROTEIN"/>
    <property type="match status" value="1"/>
</dbReference>
<dbReference type="SUPFAM" id="SSF55961">
    <property type="entry name" value="Bet v1-like"/>
    <property type="match status" value="1"/>
</dbReference>
<evidence type="ECO:0000256" key="2">
    <source>
        <dbReference type="ARBA" id="ARBA00022723"/>
    </source>
</evidence>
<dbReference type="Proteomes" id="UP001595711">
    <property type="component" value="Unassembled WGS sequence"/>
</dbReference>
<keyword evidence="2" id="KW-0479">Metal-binding</keyword>
<dbReference type="PROSITE" id="PS51296">
    <property type="entry name" value="RIESKE"/>
    <property type="match status" value="1"/>
</dbReference>
<dbReference type="InterPro" id="IPR036922">
    <property type="entry name" value="Rieske_2Fe-2S_sf"/>
</dbReference>
<feature type="domain" description="Rieske" evidence="6">
    <location>
        <begin position="34"/>
        <end position="137"/>
    </location>
</feature>
<dbReference type="Gene3D" id="2.102.10.10">
    <property type="entry name" value="Rieske [2Fe-2S] iron-sulphur domain"/>
    <property type="match status" value="1"/>
</dbReference>
<evidence type="ECO:0000256" key="4">
    <source>
        <dbReference type="ARBA" id="ARBA00023004"/>
    </source>
</evidence>
<keyword evidence="4" id="KW-0408">Iron</keyword>
<evidence type="ECO:0000256" key="5">
    <source>
        <dbReference type="ARBA" id="ARBA00023014"/>
    </source>
</evidence>
<dbReference type="InterPro" id="IPR017941">
    <property type="entry name" value="Rieske_2Fe-2S"/>
</dbReference>
<organism evidence="7 8">
    <name type="scientific">Ferrovibrio xuzhouensis</name>
    <dbReference type="NCBI Taxonomy" id="1576914"/>
    <lineage>
        <taxon>Bacteria</taxon>
        <taxon>Pseudomonadati</taxon>
        <taxon>Pseudomonadota</taxon>
        <taxon>Alphaproteobacteria</taxon>
        <taxon>Rhodospirillales</taxon>
        <taxon>Rhodospirillaceae</taxon>
        <taxon>Ferrovibrio</taxon>
    </lineage>
</organism>
<keyword evidence="3" id="KW-0560">Oxidoreductase</keyword>
<dbReference type="PROSITE" id="PS00570">
    <property type="entry name" value="RING_HYDROXYL_ALPHA"/>
    <property type="match status" value="1"/>
</dbReference>
<dbReference type="InterPro" id="IPR050584">
    <property type="entry name" value="Cholesterol_7-desaturase"/>
</dbReference>
<evidence type="ECO:0000256" key="3">
    <source>
        <dbReference type="ARBA" id="ARBA00023002"/>
    </source>
</evidence>
<evidence type="ECO:0000256" key="1">
    <source>
        <dbReference type="ARBA" id="ARBA00022714"/>
    </source>
</evidence>
<evidence type="ECO:0000313" key="7">
    <source>
        <dbReference type="EMBL" id="MFC3674287.1"/>
    </source>
</evidence>
<dbReference type="PANTHER" id="PTHR21266">
    <property type="entry name" value="IRON-SULFUR DOMAIN CONTAINING PROTEIN"/>
    <property type="match status" value="1"/>
</dbReference>
<name>A0ABV7VBE0_9PROT</name>
<sequence>MTQAAIQAAPALQKDDYVATGAGTPAGRYLRQFWQPVYHSCDLVQGRPVPLRIMGDDFTLYRGDSGQVFLVDARCPHRGMQLSSAWVEGDALRCFYHGWKFSGDGACLEQPAEESSFCGKVRLESRPVREYLGLVFAYFGEGTAPDLPRYPEFEHFDGLLEIDSYMRKCNYFQNLENALDMSHVGFTHGDNQAAFNGIGLGRSLQAEESDWGITYTFTRSDGQLRIQQFGMPNIFYMNALPTDPDIGWQESLFWWVPIDDERHVQFSLHRVPVTGEAAERVHARRQKRRTEIDLPHQDACEQVLSGMVAIRDIDYSRVDLVRLQDDIAQLGQGRFADRHAERLGRADIGIAVIRKLWRREMGLLLDGKPLKGWQRDHRIIPRTWGLAGKPAPRNGGEAAGEGARVVDVRPYVEIDIQRKALHGLKRV</sequence>
<accession>A0ABV7VBE0</accession>